<sequence length="51" mass="5633">MEHMERMERSASKTPPAVLCSTPPHLLASTPPPLWLAVIHLSGCHSEKENN</sequence>
<gene>
    <name evidence="1" type="ORF">P171DRAFT_252223</name>
</gene>
<dbReference type="AlphaFoldDB" id="A0A9P4PJA0"/>
<accession>A0A9P4PJA0</accession>
<dbReference type="EMBL" id="MU001498">
    <property type="protein sequence ID" value="KAF2446109.1"/>
    <property type="molecule type" value="Genomic_DNA"/>
</dbReference>
<name>A0A9P4PJA0_9PLEO</name>
<evidence type="ECO:0000313" key="2">
    <source>
        <dbReference type="Proteomes" id="UP000799764"/>
    </source>
</evidence>
<organism evidence="1 2">
    <name type="scientific">Karstenula rhodostoma CBS 690.94</name>
    <dbReference type="NCBI Taxonomy" id="1392251"/>
    <lineage>
        <taxon>Eukaryota</taxon>
        <taxon>Fungi</taxon>
        <taxon>Dikarya</taxon>
        <taxon>Ascomycota</taxon>
        <taxon>Pezizomycotina</taxon>
        <taxon>Dothideomycetes</taxon>
        <taxon>Pleosporomycetidae</taxon>
        <taxon>Pleosporales</taxon>
        <taxon>Massarineae</taxon>
        <taxon>Didymosphaeriaceae</taxon>
        <taxon>Karstenula</taxon>
    </lineage>
</organism>
<keyword evidence="2" id="KW-1185">Reference proteome</keyword>
<evidence type="ECO:0000313" key="1">
    <source>
        <dbReference type="EMBL" id="KAF2446109.1"/>
    </source>
</evidence>
<dbReference type="Proteomes" id="UP000799764">
    <property type="component" value="Unassembled WGS sequence"/>
</dbReference>
<comment type="caution">
    <text evidence="1">The sequence shown here is derived from an EMBL/GenBank/DDBJ whole genome shotgun (WGS) entry which is preliminary data.</text>
</comment>
<proteinExistence type="predicted"/>
<protein>
    <submittedName>
        <fullName evidence="1">Uncharacterized protein</fullName>
    </submittedName>
</protein>
<reference evidence="1" key="1">
    <citation type="journal article" date="2020" name="Stud. Mycol.">
        <title>101 Dothideomycetes genomes: a test case for predicting lifestyles and emergence of pathogens.</title>
        <authorList>
            <person name="Haridas S."/>
            <person name="Albert R."/>
            <person name="Binder M."/>
            <person name="Bloem J."/>
            <person name="Labutti K."/>
            <person name="Salamov A."/>
            <person name="Andreopoulos B."/>
            <person name="Baker S."/>
            <person name="Barry K."/>
            <person name="Bills G."/>
            <person name="Bluhm B."/>
            <person name="Cannon C."/>
            <person name="Castanera R."/>
            <person name="Culley D."/>
            <person name="Daum C."/>
            <person name="Ezra D."/>
            <person name="Gonzalez J."/>
            <person name="Henrissat B."/>
            <person name="Kuo A."/>
            <person name="Liang C."/>
            <person name="Lipzen A."/>
            <person name="Lutzoni F."/>
            <person name="Magnuson J."/>
            <person name="Mondo S."/>
            <person name="Nolan M."/>
            <person name="Ohm R."/>
            <person name="Pangilinan J."/>
            <person name="Park H.-J."/>
            <person name="Ramirez L."/>
            <person name="Alfaro M."/>
            <person name="Sun H."/>
            <person name="Tritt A."/>
            <person name="Yoshinaga Y."/>
            <person name="Zwiers L.-H."/>
            <person name="Turgeon B."/>
            <person name="Goodwin S."/>
            <person name="Spatafora J."/>
            <person name="Crous P."/>
            <person name="Grigoriev I."/>
        </authorList>
    </citation>
    <scope>NUCLEOTIDE SEQUENCE</scope>
    <source>
        <strain evidence="1">CBS 690.94</strain>
    </source>
</reference>